<evidence type="ECO:0000256" key="1">
    <source>
        <dbReference type="ARBA" id="ARBA00022737"/>
    </source>
</evidence>
<protein>
    <submittedName>
        <fullName evidence="4">Putative cell wall binding repeat protein</fullName>
    </submittedName>
</protein>
<evidence type="ECO:0000256" key="3">
    <source>
        <dbReference type="SAM" id="SignalP"/>
    </source>
</evidence>
<feature type="chain" id="PRO_5015751698" evidence="3">
    <location>
        <begin position="24"/>
        <end position="230"/>
    </location>
</feature>
<reference evidence="4 5" key="1">
    <citation type="submission" date="2018-02" db="EMBL/GenBank/DDBJ databases">
        <title>Genomic Encyclopedia of Archaeal and Bacterial Type Strains, Phase II (KMG-II): from individual species to whole genera.</title>
        <authorList>
            <person name="Goeker M."/>
        </authorList>
    </citation>
    <scope>NUCLEOTIDE SEQUENCE [LARGE SCALE GENOMIC DNA]</scope>
    <source>
        <strain evidence="4 5">DSM 3808</strain>
    </source>
</reference>
<evidence type="ECO:0000313" key="5">
    <source>
        <dbReference type="Proteomes" id="UP000237749"/>
    </source>
</evidence>
<evidence type="ECO:0000256" key="2">
    <source>
        <dbReference type="PROSITE-ProRule" id="PRU00591"/>
    </source>
</evidence>
<keyword evidence="1" id="KW-0677">Repeat</keyword>
<dbReference type="PROSITE" id="PS51170">
    <property type="entry name" value="CW"/>
    <property type="match status" value="1"/>
</dbReference>
<dbReference type="Pfam" id="PF01473">
    <property type="entry name" value="Choline_bind_1"/>
    <property type="match status" value="1"/>
</dbReference>
<name>A0A2S6HXV3_9FIRM</name>
<keyword evidence="3" id="KW-0732">Signal</keyword>
<feature type="signal peptide" evidence="3">
    <location>
        <begin position="1"/>
        <end position="23"/>
    </location>
</feature>
<feature type="repeat" description="Cell wall-binding" evidence="2">
    <location>
        <begin position="43"/>
        <end position="62"/>
    </location>
</feature>
<proteinExistence type="predicted"/>
<dbReference type="Proteomes" id="UP000237749">
    <property type="component" value="Unassembled WGS sequence"/>
</dbReference>
<evidence type="ECO:0000313" key="4">
    <source>
        <dbReference type="EMBL" id="PPK82983.1"/>
    </source>
</evidence>
<comment type="caution">
    <text evidence="4">The sequence shown here is derived from an EMBL/GenBank/DDBJ whole genome shotgun (WGS) entry which is preliminary data.</text>
</comment>
<dbReference type="InterPro" id="IPR018337">
    <property type="entry name" value="Cell_wall/Cho-bd_repeat"/>
</dbReference>
<dbReference type="AlphaFoldDB" id="A0A2S6HXV3"/>
<dbReference type="SUPFAM" id="SSF69360">
    <property type="entry name" value="Cell wall binding repeat"/>
    <property type="match status" value="1"/>
</dbReference>
<dbReference type="EMBL" id="PTJA01000001">
    <property type="protein sequence ID" value="PPK82983.1"/>
    <property type="molecule type" value="Genomic_DNA"/>
</dbReference>
<dbReference type="RefSeq" id="WP_104433372.1">
    <property type="nucleotide sequence ID" value="NZ_PTJA01000001.1"/>
</dbReference>
<accession>A0A2S6HXV3</accession>
<dbReference type="Gene3D" id="2.10.270.10">
    <property type="entry name" value="Cholin Binding"/>
    <property type="match status" value="1"/>
</dbReference>
<gene>
    <name evidence="4" type="ORF">BXY41_10139</name>
</gene>
<sequence length="230" mass="26167">MKKVKILLLSACLSSLFAIQSFAGWIQQDNGQWKYDQNGTPVVSQWIEDQGNWYYFDENGVMLTNTTQNINGVNYTFDASGKWLDSNADKEKTSNTYKNTEFGYSLEIPGDVTTTAFDGNTQTFDISNDKMLITFDNETCPEYLDPQIYANAYEVGFVSALTEQVTFIDRTNTQLGEFAAIKSRYIYSNVINLDFYACIRGNKIIFVFSLYTPDTQSKAQEILNTLKLLK</sequence>
<organism evidence="4 5">
    <name type="scientific">Lacrimispora xylanisolvens</name>
    <dbReference type="NCBI Taxonomy" id="384636"/>
    <lineage>
        <taxon>Bacteria</taxon>
        <taxon>Bacillati</taxon>
        <taxon>Bacillota</taxon>
        <taxon>Clostridia</taxon>
        <taxon>Lachnospirales</taxon>
        <taxon>Lachnospiraceae</taxon>
        <taxon>Lacrimispora</taxon>
    </lineage>
</organism>
<keyword evidence="5" id="KW-1185">Reference proteome</keyword>
<dbReference type="OrthoDB" id="9768004at2"/>